<gene>
    <name evidence="2" type="ORF">CELE_Y37E11B.2</name>
    <name evidence="2 4" type="ORF">Y37E11B.2</name>
</gene>
<dbReference type="PIR" id="T33890">
    <property type="entry name" value="T33890"/>
</dbReference>
<dbReference type="AlphaFoldDB" id="Q9TYN6"/>
<dbReference type="Proteomes" id="UP000001940">
    <property type="component" value="Chromosome IV"/>
</dbReference>
<proteinExistence type="predicted"/>
<dbReference type="PaxDb" id="6239-Y37E11B.2.2"/>
<dbReference type="Bgee" id="WBGene00021375">
    <property type="expression patterns" value="Expressed in larva and 3 other cell types or tissues"/>
</dbReference>
<name>Q9TYN6_CAEEL</name>
<dbReference type="WormBase" id="Y37E11B.2">
    <property type="protein sequence ID" value="CE36337"/>
    <property type="gene ID" value="WBGene00021375"/>
</dbReference>
<dbReference type="FunCoup" id="Q9TYN6">
    <property type="interactions" value="1"/>
</dbReference>
<dbReference type="EMBL" id="BX284604">
    <property type="protein sequence ID" value="CCD61340.1"/>
    <property type="molecule type" value="Genomic_DNA"/>
</dbReference>
<feature type="region of interest" description="Disordered" evidence="1">
    <location>
        <begin position="1"/>
        <end position="24"/>
    </location>
</feature>
<dbReference type="InParanoid" id="Q9TYN6"/>
<reference evidence="2 3" key="1">
    <citation type="journal article" date="1998" name="Science">
        <title>Genome sequence of the nematode C. elegans: a platform for investigating biology.</title>
        <authorList>
            <consortium name="The C. elegans sequencing consortium"/>
            <person name="Sulson J.E."/>
            <person name="Waterston R."/>
        </authorList>
    </citation>
    <scope>NUCLEOTIDE SEQUENCE [LARGE SCALE GENOMIC DNA]</scope>
    <source>
        <strain evidence="2 3">Bristol N2</strain>
    </source>
</reference>
<organism evidence="2 3">
    <name type="scientific">Caenorhabditis elegans</name>
    <dbReference type="NCBI Taxonomy" id="6239"/>
    <lineage>
        <taxon>Eukaryota</taxon>
        <taxon>Metazoa</taxon>
        <taxon>Ecdysozoa</taxon>
        <taxon>Nematoda</taxon>
        <taxon>Chromadorea</taxon>
        <taxon>Rhabditida</taxon>
        <taxon>Rhabditina</taxon>
        <taxon>Rhabditomorpha</taxon>
        <taxon>Rhabditoidea</taxon>
        <taxon>Rhabditidae</taxon>
        <taxon>Peloderinae</taxon>
        <taxon>Caenorhabditis</taxon>
    </lineage>
</organism>
<evidence type="ECO:0000256" key="1">
    <source>
        <dbReference type="SAM" id="MobiDB-lite"/>
    </source>
</evidence>
<evidence type="ECO:0000313" key="3">
    <source>
        <dbReference type="Proteomes" id="UP000001940"/>
    </source>
</evidence>
<accession>Q9TYN6</accession>
<feature type="compositionally biased region" description="Polar residues" evidence="1">
    <location>
        <begin position="1"/>
        <end position="11"/>
    </location>
</feature>
<evidence type="ECO:0000313" key="2">
    <source>
        <dbReference type="EMBL" id="CCD61340.1"/>
    </source>
</evidence>
<dbReference type="UCSC" id="Y37E11B.2.1">
    <property type="organism name" value="c. elegans"/>
</dbReference>
<evidence type="ECO:0000313" key="4">
    <source>
        <dbReference type="WormBase" id="Y37E11B.2"/>
    </source>
</evidence>
<keyword evidence="3" id="KW-1185">Reference proteome</keyword>
<sequence>MCACFSSSVKSSRGHPDVGMETLLPPDRVLNLQPRSMPSLKPYPMQSQQERFQSVLDHDDMDKVMMESPSLLKHIDPLEYHKI</sequence>
<dbReference type="HOGENOM" id="CLU_2544649_0_0_1"/>
<dbReference type="STRING" id="6239.Y37E11B.2.2"/>
<protein>
    <submittedName>
        <fullName evidence="2">Enhancer of polycomb homolog 1-like</fullName>
    </submittedName>
</protein>
<dbReference type="AGR" id="WB:WBGene00021375"/>